<feature type="compositionally biased region" description="Polar residues" evidence="2">
    <location>
        <begin position="484"/>
        <end position="493"/>
    </location>
</feature>
<sequence>MLDNMTKWSTTTGSRLVKARSSPNVSKTPLSIARKPADQGGSTSIKPRVVKSPSTAKTSSKIASNDHVVASSRVSTVDHAKARASSCSRPRRSTIDGRHEPTKCSSSSNSRNEKKLAPKTVCTSPSCIILEDRTLLKKRLSYTPVKLPKKSDNVRTKIGLDRSASLGCVSGDARNNPGGSFKMTDSFFSESKKSSIVDREKMRAQERKDPPQRMTTMNRSTSLWSIRAVSRNDCKRITGMSSRPSRIPLLAHRNTRVGRSLADLTQVDRLTESVVRAAPLDTVDVDLDRSMDERIYENCREAFGSGGSTDTTCQQVRGTGSNLEERVARLMAQLDDDDEDENNNDERIETVMMESKDTVDAAPPCRIVYEARELDIERKDKSDGKSETKYHATVIRIDDDSSSSLKSLERKDPVVTVNFGTIRSASSARDISNRLEDDGVKRANSVDESKQKKETSNIEKLRMNWEKQAGGQPVVDPEKKNDSGCVSTSVNTERSNRQKEAEIRQLEAKNKHSVGKRAKEIEHLVNFFNCKNAETTRKSKDSGHVIGTKKNVNAKSSNDYNGYTSDGNCSEDSGHMSNENEAEWKETVENETPPPREYGKKRFFAEPKHDNGPFRSAIIDRLEPEKETVVVVGNGGALTSSGASSIDSCKLDAAAAGKQQPIFFRSGTLERLEAQRDEKLTGHIILLQARCRGYLARRKLNTLKLQDLAVRCIQRNVRKWMSVREWPWWRLYVKVAPLLNVHRTEDQLKAKTEELEILKAKVERLEQERNHLKHDNDILETKVRRGIVYFYSFSVNF</sequence>
<accession>A0A154NYT2</accession>
<feature type="region of interest" description="Disordered" evidence="2">
    <location>
        <begin position="192"/>
        <end position="218"/>
    </location>
</feature>
<feature type="coiled-coil region" evidence="1">
    <location>
        <begin position="741"/>
        <end position="782"/>
    </location>
</feature>
<dbReference type="PROSITE" id="PS50096">
    <property type="entry name" value="IQ"/>
    <property type="match status" value="1"/>
</dbReference>
<dbReference type="GO" id="GO:0005737">
    <property type="term" value="C:cytoplasm"/>
    <property type="evidence" value="ECO:0007669"/>
    <property type="project" value="TreeGrafter"/>
</dbReference>
<dbReference type="EMBL" id="KQ434775">
    <property type="protein sequence ID" value="KZC04030.1"/>
    <property type="molecule type" value="Genomic_DNA"/>
</dbReference>
<feature type="compositionally biased region" description="Basic and acidic residues" evidence="2">
    <location>
        <begin position="93"/>
        <end position="102"/>
    </location>
</feature>
<dbReference type="GO" id="GO:0032982">
    <property type="term" value="C:myosin filament"/>
    <property type="evidence" value="ECO:0007669"/>
    <property type="project" value="TreeGrafter"/>
</dbReference>
<dbReference type="Proteomes" id="UP000076502">
    <property type="component" value="Unassembled WGS sequence"/>
</dbReference>
<dbReference type="InterPro" id="IPR027417">
    <property type="entry name" value="P-loop_NTPase"/>
</dbReference>
<dbReference type="Gene3D" id="1.20.5.4820">
    <property type="match status" value="1"/>
</dbReference>
<reference evidence="3 4" key="1">
    <citation type="submission" date="2015-07" db="EMBL/GenBank/DDBJ databases">
        <title>The genome of Dufourea novaeangliae.</title>
        <authorList>
            <person name="Pan H."/>
            <person name="Kapheim K."/>
        </authorList>
    </citation>
    <scope>NUCLEOTIDE SEQUENCE [LARGE SCALE GENOMIC DNA]</scope>
    <source>
        <strain evidence="3">0120121106</strain>
        <tissue evidence="3">Whole body</tissue>
    </source>
</reference>
<feature type="compositionally biased region" description="Basic and acidic residues" evidence="2">
    <location>
        <begin position="192"/>
        <end position="211"/>
    </location>
</feature>
<protein>
    <submittedName>
        <fullName evidence="3">Unconventional myosin-XVIIIa</fullName>
    </submittedName>
</protein>
<dbReference type="AlphaFoldDB" id="A0A154NYT2"/>
<dbReference type="STRING" id="178035.A0A154NYT2"/>
<dbReference type="GO" id="GO:0051015">
    <property type="term" value="F:actin filament binding"/>
    <property type="evidence" value="ECO:0007669"/>
    <property type="project" value="TreeGrafter"/>
</dbReference>
<dbReference type="PANTHER" id="PTHR45615:SF36">
    <property type="entry name" value="MYOSIN HEAVY CHAIN-LIKE, ISOFORM B-RELATED"/>
    <property type="match status" value="1"/>
</dbReference>
<dbReference type="OrthoDB" id="2914378at2759"/>
<keyword evidence="1" id="KW-0175">Coiled coil</keyword>
<feature type="compositionally biased region" description="Polar residues" evidence="2">
    <location>
        <begin position="52"/>
        <end position="63"/>
    </location>
</feature>
<name>A0A154NYT2_DUFNO</name>
<dbReference type="SUPFAM" id="SSF52540">
    <property type="entry name" value="P-loop containing nucleoside triphosphate hydrolases"/>
    <property type="match status" value="1"/>
</dbReference>
<dbReference type="InterPro" id="IPR000048">
    <property type="entry name" value="IQ_motif_EF-hand-BS"/>
</dbReference>
<evidence type="ECO:0000313" key="3">
    <source>
        <dbReference type="EMBL" id="KZC04030.1"/>
    </source>
</evidence>
<gene>
    <name evidence="3" type="ORF">WN55_03815</name>
</gene>
<proteinExistence type="predicted"/>
<evidence type="ECO:0000256" key="2">
    <source>
        <dbReference type="SAM" id="MobiDB-lite"/>
    </source>
</evidence>
<evidence type="ECO:0000313" key="4">
    <source>
        <dbReference type="Proteomes" id="UP000076502"/>
    </source>
</evidence>
<evidence type="ECO:0000256" key="1">
    <source>
        <dbReference type="SAM" id="Coils"/>
    </source>
</evidence>
<dbReference type="Pfam" id="PF00612">
    <property type="entry name" value="IQ"/>
    <property type="match status" value="1"/>
</dbReference>
<organism evidence="3 4">
    <name type="scientific">Dufourea novaeangliae</name>
    <name type="common">Sweat bee</name>
    <dbReference type="NCBI Taxonomy" id="178035"/>
    <lineage>
        <taxon>Eukaryota</taxon>
        <taxon>Metazoa</taxon>
        <taxon>Ecdysozoa</taxon>
        <taxon>Arthropoda</taxon>
        <taxon>Hexapoda</taxon>
        <taxon>Insecta</taxon>
        <taxon>Pterygota</taxon>
        <taxon>Neoptera</taxon>
        <taxon>Endopterygota</taxon>
        <taxon>Hymenoptera</taxon>
        <taxon>Apocrita</taxon>
        <taxon>Aculeata</taxon>
        <taxon>Apoidea</taxon>
        <taxon>Anthophila</taxon>
        <taxon>Halictidae</taxon>
        <taxon>Rophitinae</taxon>
        <taxon>Dufourea</taxon>
    </lineage>
</organism>
<feature type="region of interest" description="Disordered" evidence="2">
    <location>
        <begin position="435"/>
        <end position="500"/>
    </location>
</feature>
<keyword evidence="4" id="KW-1185">Reference proteome</keyword>
<feature type="region of interest" description="Disordered" evidence="2">
    <location>
        <begin position="1"/>
        <end position="118"/>
    </location>
</feature>
<feature type="compositionally biased region" description="Polar residues" evidence="2">
    <location>
        <begin position="550"/>
        <end position="579"/>
    </location>
</feature>
<dbReference type="GO" id="GO:0031032">
    <property type="term" value="P:actomyosin structure organization"/>
    <property type="evidence" value="ECO:0007669"/>
    <property type="project" value="TreeGrafter"/>
</dbReference>
<dbReference type="PANTHER" id="PTHR45615">
    <property type="entry name" value="MYOSIN HEAVY CHAIN, NON-MUSCLE"/>
    <property type="match status" value="1"/>
</dbReference>
<feature type="compositionally biased region" description="Polar residues" evidence="2">
    <location>
        <begin position="1"/>
        <end position="14"/>
    </location>
</feature>
<feature type="region of interest" description="Disordered" evidence="2">
    <location>
        <begin position="541"/>
        <end position="596"/>
    </location>
</feature>
<dbReference type="GO" id="GO:0016460">
    <property type="term" value="C:myosin II complex"/>
    <property type="evidence" value="ECO:0007669"/>
    <property type="project" value="TreeGrafter"/>
</dbReference>
<feature type="compositionally biased region" description="Basic and acidic residues" evidence="2">
    <location>
        <begin position="435"/>
        <end position="465"/>
    </location>
</feature>